<organism evidence="2 3">
    <name type="scientific">Pararhodobacter aggregans</name>
    <dbReference type="NCBI Taxonomy" id="404875"/>
    <lineage>
        <taxon>Bacteria</taxon>
        <taxon>Pseudomonadati</taxon>
        <taxon>Pseudomonadota</taxon>
        <taxon>Alphaproteobacteria</taxon>
        <taxon>Rhodobacterales</taxon>
        <taxon>Paracoccaceae</taxon>
        <taxon>Pararhodobacter</taxon>
    </lineage>
</organism>
<dbReference type="InterPro" id="IPR022742">
    <property type="entry name" value="Hydrolase_4"/>
</dbReference>
<evidence type="ECO:0000259" key="1">
    <source>
        <dbReference type="Pfam" id="PF12146"/>
    </source>
</evidence>
<dbReference type="Proteomes" id="UP000244810">
    <property type="component" value="Unassembled WGS sequence"/>
</dbReference>
<dbReference type="InterPro" id="IPR053145">
    <property type="entry name" value="AB_hydrolase_Est10"/>
</dbReference>
<sequence length="327" mass="33728">MRDADTAPGPQTTSRRGGLIHPLLATLLLPTLALADPVQIPGPAGPLEAERVAVPGAAHALVIIPGSGPTDRDGNSPGLGMGSDTLRLLAEGLVAGGIASLRIDKRGFYGSEGAIADPNDVTIAAYAEDARAWVAEAATLAPCVWLAGHSEGGLVALAAAQEPPEALCGLILLAAPGRPLGRIMMEQVEANPANAPILEEMRGLIEGLEAGETRDPATVSAPLQALFTAGQQRYMMDLFAHDPAALATGWDGPALIVQGDRDIQISTGDADLLAEAMPQARRLPLPGGTHLLKEDVPDQPYATYLDPSLPLHPALVPGIVTFVDGVE</sequence>
<dbReference type="EMBL" id="QDDR01000015">
    <property type="protein sequence ID" value="PVE45408.1"/>
    <property type="molecule type" value="Genomic_DNA"/>
</dbReference>
<dbReference type="AlphaFoldDB" id="A0A2T7UL84"/>
<proteinExistence type="predicted"/>
<feature type="domain" description="Serine aminopeptidase S33" evidence="1">
    <location>
        <begin position="78"/>
        <end position="278"/>
    </location>
</feature>
<dbReference type="InterPro" id="IPR029058">
    <property type="entry name" value="AB_hydrolase_fold"/>
</dbReference>
<evidence type="ECO:0000313" key="3">
    <source>
        <dbReference type="Proteomes" id="UP000244810"/>
    </source>
</evidence>
<keyword evidence="2" id="KW-0378">Hydrolase</keyword>
<dbReference type="GO" id="GO:0052689">
    <property type="term" value="F:carboxylic ester hydrolase activity"/>
    <property type="evidence" value="ECO:0007669"/>
    <property type="project" value="TreeGrafter"/>
</dbReference>
<dbReference type="RefSeq" id="WP_107750132.1">
    <property type="nucleotide sequence ID" value="NZ_QBKF01000001.1"/>
</dbReference>
<dbReference type="Pfam" id="PF12146">
    <property type="entry name" value="Hydrolase_4"/>
    <property type="match status" value="1"/>
</dbReference>
<protein>
    <submittedName>
        <fullName evidence="2">Alpha/beta hydrolase</fullName>
    </submittedName>
</protein>
<evidence type="ECO:0000313" key="2">
    <source>
        <dbReference type="EMBL" id="PVE45408.1"/>
    </source>
</evidence>
<dbReference type="PANTHER" id="PTHR43265:SF1">
    <property type="entry name" value="ESTERASE ESTD"/>
    <property type="match status" value="1"/>
</dbReference>
<accession>A0A2T7UL84</accession>
<dbReference type="PANTHER" id="PTHR43265">
    <property type="entry name" value="ESTERASE ESTD"/>
    <property type="match status" value="1"/>
</dbReference>
<dbReference type="Gene3D" id="3.40.50.1820">
    <property type="entry name" value="alpha/beta hydrolase"/>
    <property type="match status" value="1"/>
</dbReference>
<dbReference type="OrthoDB" id="9809549at2"/>
<name>A0A2T7UL84_9RHOB</name>
<keyword evidence="3" id="KW-1185">Reference proteome</keyword>
<dbReference type="SUPFAM" id="SSF53474">
    <property type="entry name" value="alpha/beta-Hydrolases"/>
    <property type="match status" value="1"/>
</dbReference>
<comment type="caution">
    <text evidence="2">The sequence shown here is derived from an EMBL/GenBank/DDBJ whole genome shotgun (WGS) entry which is preliminary data.</text>
</comment>
<reference evidence="2 3" key="1">
    <citation type="journal article" date="2011" name="Syst. Appl. Microbiol.">
        <title>Defluviimonas denitrificans gen. nov., sp. nov., and Pararhodobacter aggregans gen. nov., sp. nov., non-phototrophic Rhodobacteraceae from the biofilter of a marine aquaculture.</title>
        <authorList>
            <person name="Foesel B.U."/>
            <person name="Drake H.L."/>
            <person name="Schramm A."/>
        </authorList>
    </citation>
    <scope>NUCLEOTIDE SEQUENCE [LARGE SCALE GENOMIC DNA]</scope>
    <source>
        <strain evidence="2 3">D1-19</strain>
    </source>
</reference>
<gene>
    <name evidence="2" type="ORF">DDE23_21700</name>
</gene>